<dbReference type="PANTHER" id="PTHR32309">
    <property type="entry name" value="TYROSINE-PROTEIN KINASE"/>
    <property type="match status" value="1"/>
</dbReference>
<name>A0ABT9JT44_9PROT</name>
<keyword evidence="10" id="KW-1185">Reference proteome</keyword>
<feature type="coiled-coil region" evidence="6">
    <location>
        <begin position="327"/>
        <end position="392"/>
    </location>
</feature>
<proteinExistence type="predicted"/>
<feature type="transmembrane region" description="Helical" evidence="7">
    <location>
        <begin position="18"/>
        <end position="39"/>
    </location>
</feature>
<reference evidence="10" key="1">
    <citation type="journal article" date="2019" name="Int. J. Syst. Evol. Microbiol.">
        <title>The Global Catalogue of Microorganisms (GCM) 10K type strain sequencing project: providing services to taxonomists for standard genome sequencing and annotation.</title>
        <authorList>
            <consortium name="The Broad Institute Genomics Platform"/>
            <consortium name="The Broad Institute Genome Sequencing Center for Infectious Disease"/>
            <person name="Wu L."/>
            <person name="Ma J."/>
        </authorList>
    </citation>
    <scope>NUCLEOTIDE SEQUENCE [LARGE SCALE GENOMIC DNA]</scope>
    <source>
        <strain evidence="10">VKM B-3159</strain>
    </source>
</reference>
<evidence type="ECO:0000313" key="10">
    <source>
        <dbReference type="Proteomes" id="UP001225906"/>
    </source>
</evidence>
<keyword evidence="6" id="KW-0175">Coiled coil</keyword>
<feature type="transmembrane region" description="Helical" evidence="7">
    <location>
        <begin position="490"/>
        <end position="513"/>
    </location>
</feature>
<dbReference type="InterPro" id="IPR003856">
    <property type="entry name" value="LPS_length_determ_N"/>
</dbReference>
<comment type="caution">
    <text evidence="9">The sequence shown here is derived from an EMBL/GenBank/DDBJ whole genome shotgun (WGS) entry which is preliminary data.</text>
</comment>
<dbReference type="Proteomes" id="UP001225906">
    <property type="component" value="Unassembled WGS sequence"/>
</dbReference>
<evidence type="ECO:0000256" key="1">
    <source>
        <dbReference type="ARBA" id="ARBA00004651"/>
    </source>
</evidence>
<evidence type="ECO:0000256" key="6">
    <source>
        <dbReference type="SAM" id="Coils"/>
    </source>
</evidence>
<keyword evidence="3 7" id="KW-0812">Transmembrane</keyword>
<evidence type="ECO:0000256" key="4">
    <source>
        <dbReference type="ARBA" id="ARBA00022989"/>
    </source>
</evidence>
<feature type="coiled-coil region" evidence="6">
    <location>
        <begin position="183"/>
        <end position="246"/>
    </location>
</feature>
<feature type="transmembrane region" description="Helical" evidence="7">
    <location>
        <begin position="431"/>
        <end position="450"/>
    </location>
</feature>
<sequence length="527" mass="59615">MDTDLSFRDYLAMFKRRWLVMLATLILVSLFAVIAAFVMPPVFESKGTILIESQQIPTELMKINVNQFADERIEAIKQRVMTRENLLKLIETHHLFADERDKLSVTEMVDAVKNKVSINTLSANKGGSRGAQATIAFSVSYESSRPDSAFKITNDVITLFLSENAKDRTTNATETTEFFEKEGLRLKTELEEIEKRVAEFKQSNANSLPEYKDMNLSMIQRLDTSIQDIDREIKSAQEELRYLDIELTAAKAGVGSTLTPVAAAGQSDLDKIKAEYLKLSVVYSESHPTIKRLKAKIEALEKLEVTGSNSQAEVKESKDVIEAKLRIEKVEAQISSGKSRIESLTTQKQKMMAEMSTLQQKVLMSPQIERELTALMRDYENAKAKYDEVKSKQLNSKMTVTLEQENKGERFVLIDPPTMPEKPTKPDRKKVIALGIVAAFAMAIAMMIALESIDKRIRTEEQLTSILNIEPLVVIPYIKTFDEVERKRRFMILFIVLSGALILLGLGVLHLFYMPLDILLVKVISKF</sequence>
<keyword evidence="2" id="KW-1003">Cell membrane</keyword>
<evidence type="ECO:0000256" key="5">
    <source>
        <dbReference type="ARBA" id="ARBA00023136"/>
    </source>
</evidence>
<dbReference type="InterPro" id="IPR050445">
    <property type="entry name" value="Bact_polysacc_biosynth/exp"/>
</dbReference>
<dbReference type="RefSeq" id="WP_306389463.1">
    <property type="nucleotide sequence ID" value="NZ_JAVCAP010000014.1"/>
</dbReference>
<evidence type="ECO:0000256" key="2">
    <source>
        <dbReference type="ARBA" id="ARBA00022475"/>
    </source>
</evidence>
<comment type="subcellular location">
    <subcellularLocation>
        <location evidence="1">Cell membrane</location>
        <topology evidence="1">Multi-pass membrane protein</topology>
    </subcellularLocation>
</comment>
<feature type="domain" description="Polysaccharide chain length determinant N-terminal" evidence="8">
    <location>
        <begin position="5"/>
        <end position="82"/>
    </location>
</feature>
<evidence type="ECO:0000259" key="8">
    <source>
        <dbReference type="Pfam" id="PF02706"/>
    </source>
</evidence>
<dbReference type="Pfam" id="PF02706">
    <property type="entry name" value="Wzz"/>
    <property type="match status" value="1"/>
</dbReference>
<organism evidence="9 10">
    <name type="scientific">Methylophilus aquaticus</name>
    <dbReference type="NCBI Taxonomy" id="1971610"/>
    <lineage>
        <taxon>Bacteria</taxon>
        <taxon>Pseudomonadati</taxon>
        <taxon>Pseudomonadota</taxon>
        <taxon>Betaproteobacteria</taxon>
        <taxon>Nitrosomonadales</taxon>
        <taxon>Methylophilaceae</taxon>
        <taxon>Methylophilus</taxon>
    </lineage>
</organism>
<accession>A0ABT9JT44</accession>
<keyword evidence="4 7" id="KW-1133">Transmembrane helix</keyword>
<dbReference type="PANTHER" id="PTHR32309:SF13">
    <property type="entry name" value="FERRIC ENTEROBACTIN TRANSPORT PROTEIN FEPE"/>
    <property type="match status" value="1"/>
</dbReference>
<protein>
    <submittedName>
        <fullName evidence="9">Wzz/FepE/Etk N-terminal domain-containing protein</fullName>
    </submittedName>
</protein>
<evidence type="ECO:0000256" key="3">
    <source>
        <dbReference type="ARBA" id="ARBA00022692"/>
    </source>
</evidence>
<keyword evidence="5 7" id="KW-0472">Membrane</keyword>
<evidence type="ECO:0000313" key="9">
    <source>
        <dbReference type="EMBL" id="MDP8567751.1"/>
    </source>
</evidence>
<evidence type="ECO:0000256" key="7">
    <source>
        <dbReference type="SAM" id="Phobius"/>
    </source>
</evidence>
<gene>
    <name evidence="9" type="ORF">Q9291_07805</name>
</gene>
<dbReference type="EMBL" id="JAVCAP010000014">
    <property type="protein sequence ID" value="MDP8567751.1"/>
    <property type="molecule type" value="Genomic_DNA"/>
</dbReference>